<reference evidence="9 10" key="1">
    <citation type="journal article" date="2014" name="Genome Announc.">
        <title>Genome Sequence of the Microsporidian Species Nematocida sp1 Strain ERTm6 (ATCC PRA-372).</title>
        <authorList>
            <person name="Bakowski M.A."/>
            <person name="Priest M."/>
            <person name="Young S."/>
            <person name="Cuomo C.A."/>
            <person name="Troemel E.R."/>
        </authorList>
    </citation>
    <scope>NUCLEOTIDE SEQUENCE [LARGE SCALE GENOMIC DNA]</scope>
    <source>
        <strain evidence="9 10">ERTm6</strain>
    </source>
</reference>
<comment type="caution">
    <text evidence="9">The sequence shown here is derived from an EMBL/GenBank/DDBJ whole genome shotgun (WGS) entry which is preliminary data.</text>
</comment>
<dbReference type="GeneID" id="77675810"/>
<feature type="transmembrane region" description="Helical" evidence="7">
    <location>
        <begin position="86"/>
        <end position="105"/>
    </location>
</feature>
<gene>
    <name evidence="9" type="ORF">NESG_00837</name>
</gene>
<keyword evidence="4 7" id="KW-0472">Membrane</keyword>
<dbReference type="Pfam" id="PF07738">
    <property type="entry name" value="Sad1_UNC"/>
    <property type="match status" value="1"/>
</dbReference>
<evidence type="ECO:0000256" key="4">
    <source>
        <dbReference type="ARBA" id="ARBA00023136"/>
    </source>
</evidence>
<evidence type="ECO:0000313" key="9">
    <source>
        <dbReference type="EMBL" id="KFG26686.1"/>
    </source>
</evidence>
<dbReference type="HOGENOM" id="CLU_997799_0_0_1"/>
<protein>
    <recommendedName>
        <fullName evidence="8">SUN domain-containing protein</fullName>
    </recommendedName>
</protein>
<sequence>MENRRPLRIRKKEEIFRIKEIQTAEKDDTKGSLPHVSDEEPLTDSEEHNSLSISTPEEEAKEEEIKKEEVERKLSFWSLYMQSSSFSVCVLVIGAVLGFLLHSYYRNLDNCINGLKDKIESQKERLLELESIFHSKNREIDVADYLEGARILYNITTDPYVEKKWFKSNVTGLSAEVAIDRVCDKHHCYSFNGSEGKLGIAFKNEKIIRKIGIMHPLYNDRTSAVKSFTVDCIMNDKHINMGEFEYEIPGDSFQQFSITPTKCTGMIFKIKSNHGKKQYTCIYKIYAFE</sequence>
<proteinExistence type="predicted"/>
<dbReference type="PANTHER" id="PTHR12911">
    <property type="entry name" value="SAD1/UNC-84-LIKE PROTEIN-RELATED"/>
    <property type="match status" value="1"/>
</dbReference>
<name>A0A086J3G8_NEMA1</name>
<dbReference type="RefSeq" id="XP_052905241.1">
    <property type="nucleotide sequence ID" value="XM_053048481.1"/>
</dbReference>
<comment type="subcellular location">
    <subcellularLocation>
        <location evidence="1">Membrane</location>
    </subcellularLocation>
</comment>
<keyword evidence="3 7" id="KW-1133">Transmembrane helix</keyword>
<evidence type="ECO:0000259" key="8">
    <source>
        <dbReference type="PROSITE" id="PS51469"/>
    </source>
</evidence>
<keyword evidence="2 7" id="KW-0812">Transmembrane</keyword>
<keyword evidence="5" id="KW-0175">Coiled coil</keyword>
<keyword evidence="10" id="KW-1185">Reference proteome</keyword>
<evidence type="ECO:0000256" key="5">
    <source>
        <dbReference type="SAM" id="Coils"/>
    </source>
</evidence>
<feature type="domain" description="SUN" evidence="8">
    <location>
        <begin position="141"/>
        <end position="289"/>
    </location>
</feature>
<feature type="coiled-coil region" evidence="5">
    <location>
        <begin position="105"/>
        <end position="132"/>
    </location>
</feature>
<evidence type="ECO:0000313" key="10">
    <source>
        <dbReference type="Proteomes" id="UP000054524"/>
    </source>
</evidence>
<accession>A0A086J3G8</accession>
<feature type="region of interest" description="Disordered" evidence="6">
    <location>
        <begin position="22"/>
        <end position="66"/>
    </location>
</feature>
<evidence type="ECO:0000256" key="6">
    <source>
        <dbReference type="SAM" id="MobiDB-lite"/>
    </source>
</evidence>
<dbReference type="Proteomes" id="UP000054524">
    <property type="component" value="Unassembled WGS sequence"/>
</dbReference>
<dbReference type="GO" id="GO:0043495">
    <property type="term" value="F:protein-membrane adaptor activity"/>
    <property type="evidence" value="ECO:0007669"/>
    <property type="project" value="TreeGrafter"/>
</dbReference>
<dbReference type="InterPro" id="IPR045119">
    <property type="entry name" value="SUN1-5"/>
</dbReference>
<organism evidence="9 10">
    <name type="scientific">Nematocida ausubeli (strain ATCC PRA-371 / ERTm2)</name>
    <name type="common">Nematode killer fungus</name>
    <dbReference type="NCBI Taxonomy" id="1913371"/>
    <lineage>
        <taxon>Eukaryota</taxon>
        <taxon>Fungi</taxon>
        <taxon>Fungi incertae sedis</taxon>
        <taxon>Microsporidia</taxon>
        <taxon>Nematocida</taxon>
    </lineage>
</organism>
<evidence type="ECO:0000256" key="7">
    <source>
        <dbReference type="SAM" id="Phobius"/>
    </source>
</evidence>
<dbReference type="GO" id="GO:0005635">
    <property type="term" value="C:nuclear envelope"/>
    <property type="evidence" value="ECO:0007669"/>
    <property type="project" value="UniProtKB-ARBA"/>
</dbReference>
<dbReference type="GO" id="GO:0016020">
    <property type="term" value="C:membrane"/>
    <property type="evidence" value="ECO:0007669"/>
    <property type="project" value="UniProtKB-SubCell"/>
</dbReference>
<evidence type="ECO:0000256" key="2">
    <source>
        <dbReference type="ARBA" id="ARBA00022692"/>
    </source>
</evidence>
<dbReference type="PANTHER" id="PTHR12911:SF8">
    <property type="entry name" value="KLAROID PROTEIN-RELATED"/>
    <property type="match status" value="1"/>
</dbReference>
<dbReference type="InterPro" id="IPR012919">
    <property type="entry name" value="SUN_dom"/>
</dbReference>
<dbReference type="EMBL" id="AKIJ01000002">
    <property type="protein sequence ID" value="KFG26686.1"/>
    <property type="molecule type" value="Genomic_DNA"/>
</dbReference>
<dbReference type="AlphaFoldDB" id="A0A086J3G8"/>
<evidence type="ECO:0000256" key="3">
    <source>
        <dbReference type="ARBA" id="ARBA00022989"/>
    </source>
</evidence>
<dbReference type="PROSITE" id="PS51469">
    <property type="entry name" value="SUN"/>
    <property type="match status" value="1"/>
</dbReference>
<dbReference type="Gene3D" id="2.60.120.260">
    <property type="entry name" value="Galactose-binding domain-like"/>
    <property type="match status" value="1"/>
</dbReference>
<evidence type="ECO:0000256" key="1">
    <source>
        <dbReference type="ARBA" id="ARBA00004370"/>
    </source>
</evidence>